<comment type="caution">
    <text evidence="5">The sequence shown here is derived from an EMBL/GenBank/DDBJ whole genome shotgun (WGS) entry which is preliminary data.</text>
</comment>
<feature type="region of interest" description="Disordered" evidence="4">
    <location>
        <begin position="160"/>
        <end position="229"/>
    </location>
</feature>
<dbReference type="GO" id="GO:0010112">
    <property type="term" value="P:regulation of systemic acquired resistance"/>
    <property type="evidence" value="ECO:0007669"/>
    <property type="project" value="InterPro"/>
</dbReference>
<dbReference type="PANTHER" id="PTHR33669:SF14">
    <property type="entry name" value="NRR REPRESSOR HOMOLOG 3"/>
    <property type="match status" value="1"/>
</dbReference>
<reference evidence="5 6" key="1">
    <citation type="submission" date="2020-08" db="EMBL/GenBank/DDBJ databases">
        <title>Plant Genome Project.</title>
        <authorList>
            <person name="Zhang R.-G."/>
        </authorList>
    </citation>
    <scope>NUCLEOTIDE SEQUENCE [LARGE SCALE GENOMIC DNA]</scope>
    <source>
        <tissue evidence="5">Rhizome</tissue>
    </source>
</reference>
<evidence type="ECO:0000313" key="6">
    <source>
        <dbReference type="Proteomes" id="UP000734854"/>
    </source>
</evidence>
<dbReference type="EMBL" id="JACMSC010000015">
    <property type="protein sequence ID" value="KAG6484606.1"/>
    <property type="molecule type" value="Genomic_DNA"/>
</dbReference>
<keyword evidence="3" id="KW-0539">Nucleus</keyword>
<accession>A0A8J5FC10</accession>
<organism evidence="5 6">
    <name type="scientific">Zingiber officinale</name>
    <name type="common">Ginger</name>
    <name type="synonym">Amomum zingiber</name>
    <dbReference type="NCBI Taxonomy" id="94328"/>
    <lineage>
        <taxon>Eukaryota</taxon>
        <taxon>Viridiplantae</taxon>
        <taxon>Streptophyta</taxon>
        <taxon>Embryophyta</taxon>
        <taxon>Tracheophyta</taxon>
        <taxon>Spermatophyta</taxon>
        <taxon>Magnoliopsida</taxon>
        <taxon>Liliopsida</taxon>
        <taxon>Zingiberales</taxon>
        <taxon>Zingiberaceae</taxon>
        <taxon>Zingiber</taxon>
    </lineage>
</organism>
<comment type="subcellular location">
    <subcellularLocation>
        <location evidence="1">Nucleus</location>
    </subcellularLocation>
</comment>
<evidence type="ECO:0000256" key="2">
    <source>
        <dbReference type="ARBA" id="ARBA00009937"/>
    </source>
</evidence>
<dbReference type="Pfam" id="PF15699">
    <property type="entry name" value="NPR1_interact"/>
    <property type="match status" value="1"/>
</dbReference>
<proteinExistence type="inferred from homology"/>
<evidence type="ECO:0000313" key="5">
    <source>
        <dbReference type="EMBL" id="KAG6484606.1"/>
    </source>
</evidence>
<feature type="compositionally biased region" description="Acidic residues" evidence="4">
    <location>
        <begin position="203"/>
        <end position="215"/>
    </location>
</feature>
<keyword evidence="6" id="KW-1185">Reference proteome</keyword>
<dbReference type="AlphaFoldDB" id="A0A8J5FC10"/>
<gene>
    <name evidence="5" type="ORF">ZIOFF_053127</name>
</gene>
<evidence type="ECO:0000256" key="4">
    <source>
        <dbReference type="SAM" id="MobiDB-lite"/>
    </source>
</evidence>
<name>A0A8J5FC10_ZINOF</name>
<feature type="compositionally biased region" description="Basic and acidic residues" evidence="4">
    <location>
        <begin position="113"/>
        <end position="127"/>
    </location>
</feature>
<sequence>MQALPSYVRTYVHEHRVQLMRDTMSFVGRQDTAEYTYSTYTGVHGFPRSPSPSKLRTNMHDVTWTYIAYRVRLCFCCDHEKEGTLKPNKQGLMQHWFTCQHGLDNKGSFPNPRARDLTTQMEKESSKSARRKRAAEEDEDSDMEKFYALLENIKAMRDSLRKSNSRSKRMEQKASPPVWKPKFELEDFAEESGVGRHRSRREEEEEGKEEEEEEAGEQKIMSLDLNFSL</sequence>
<evidence type="ECO:0000256" key="3">
    <source>
        <dbReference type="ARBA" id="ARBA00023242"/>
    </source>
</evidence>
<dbReference type="GO" id="GO:0005634">
    <property type="term" value="C:nucleus"/>
    <property type="evidence" value="ECO:0007669"/>
    <property type="project" value="UniProtKB-SubCell"/>
</dbReference>
<feature type="region of interest" description="Disordered" evidence="4">
    <location>
        <begin position="107"/>
        <end position="141"/>
    </location>
</feature>
<comment type="similarity">
    <text evidence="2">Belongs to the NPR1-interactor family.</text>
</comment>
<dbReference type="Proteomes" id="UP000734854">
    <property type="component" value="Unassembled WGS sequence"/>
</dbReference>
<dbReference type="InterPro" id="IPR031425">
    <property type="entry name" value="NPR1/NH1-interacting"/>
</dbReference>
<protein>
    <submittedName>
        <fullName evidence="5">Uncharacterized protein</fullName>
    </submittedName>
</protein>
<evidence type="ECO:0000256" key="1">
    <source>
        <dbReference type="ARBA" id="ARBA00004123"/>
    </source>
</evidence>
<dbReference type="PANTHER" id="PTHR33669">
    <property type="entry name" value="PROTEIN NEGATIVE REGULATOR OF RESISTANCE"/>
    <property type="match status" value="1"/>
</dbReference>